<dbReference type="PANTHER" id="PTHR46401:SF2">
    <property type="entry name" value="GLYCOSYLTRANSFERASE WBBK-RELATED"/>
    <property type="match status" value="1"/>
</dbReference>
<proteinExistence type="predicted"/>
<dbReference type="InterPro" id="IPR001296">
    <property type="entry name" value="Glyco_trans_1"/>
</dbReference>
<organism evidence="3 4">
    <name type="scientific">Cohnella pontilimi</name>
    <dbReference type="NCBI Taxonomy" id="2564100"/>
    <lineage>
        <taxon>Bacteria</taxon>
        <taxon>Bacillati</taxon>
        <taxon>Bacillota</taxon>
        <taxon>Bacilli</taxon>
        <taxon>Bacillales</taxon>
        <taxon>Paenibacillaceae</taxon>
        <taxon>Cohnella</taxon>
    </lineage>
</organism>
<dbReference type="OrthoDB" id="9785185at2"/>
<dbReference type="GO" id="GO:0009103">
    <property type="term" value="P:lipopolysaccharide biosynthetic process"/>
    <property type="evidence" value="ECO:0007669"/>
    <property type="project" value="TreeGrafter"/>
</dbReference>
<protein>
    <submittedName>
        <fullName evidence="3">Glycosyltransferase family 4 protein</fullName>
    </submittedName>
</protein>
<feature type="domain" description="Glycosyl transferase family 1" evidence="2">
    <location>
        <begin position="198"/>
        <end position="349"/>
    </location>
</feature>
<evidence type="ECO:0000259" key="2">
    <source>
        <dbReference type="Pfam" id="PF00534"/>
    </source>
</evidence>
<accession>A0A4U0FDA5</accession>
<dbReference type="SUPFAM" id="SSF53756">
    <property type="entry name" value="UDP-Glycosyltransferase/glycogen phosphorylase"/>
    <property type="match status" value="1"/>
</dbReference>
<dbReference type="Proteomes" id="UP000309673">
    <property type="component" value="Unassembled WGS sequence"/>
</dbReference>
<keyword evidence="1 3" id="KW-0808">Transferase</keyword>
<keyword evidence="4" id="KW-1185">Reference proteome</keyword>
<sequence length="383" mass="44333">MVLSMPRILGYDLSGDEQDDLYNVTVLQHIKKQEHFEQVGYLTMTDNERIVEALTESGVKVHHLQPEHRPQGRVNLWRRTLFLLGMFLLAGREGYRKVHLFHLDSNVFSLLLLLPFAWRIHVTGTLHGYPEQWLKRMALLLLLKLGIVNKVVVHGNYTHQKMLMDGLDESKVANIHIPYFKRHSLESSGQLEKIRRELSGRRHPLFLCLGTLNYEKGIDVLLESLTVLRDYEFTVIVAGPEGDYTQADLDRMAEHYGVRDKLYLDIRHIPERVKQYYFEQCHAVVLPHRRMYTGLSSPLAEAAAHRKFIVGPRYGEMGYTIDTYLLGATFKAENPEDLADKMKLLLHRMKEAGKPPAASHMSIFAQMLRNEKLFGERYGRFLA</sequence>
<dbReference type="PANTHER" id="PTHR46401">
    <property type="entry name" value="GLYCOSYLTRANSFERASE WBBK-RELATED"/>
    <property type="match status" value="1"/>
</dbReference>
<dbReference type="AlphaFoldDB" id="A0A4U0FDA5"/>
<comment type="caution">
    <text evidence="3">The sequence shown here is derived from an EMBL/GenBank/DDBJ whole genome shotgun (WGS) entry which is preliminary data.</text>
</comment>
<evidence type="ECO:0000313" key="4">
    <source>
        <dbReference type="Proteomes" id="UP000309673"/>
    </source>
</evidence>
<evidence type="ECO:0000256" key="1">
    <source>
        <dbReference type="ARBA" id="ARBA00022679"/>
    </source>
</evidence>
<name>A0A4U0FDA5_9BACL</name>
<evidence type="ECO:0000313" key="3">
    <source>
        <dbReference type="EMBL" id="TJY42741.1"/>
    </source>
</evidence>
<dbReference type="Gene3D" id="3.40.50.2000">
    <property type="entry name" value="Glycogen Phosphorylase B"/>
    <property type="match status" value="2"/>
</dbReference>
<gene>
    <name evidence="3" type="ORF">E5161_07825</name>
</gene>
<dbReference type="EMBL" id="SUPK01000003">
    <property type="protein sequence ID" value="TJY42741.1"/>
    <property type="molecule type" value="Genomic_DNA"/>
</dbReference>
<dbReference type="GO" id="GO:0016757">
    <property type="term" value="F:glycosyltransferase activity"/>
    <property type="evidence" value="ECO:0007669"/>
    <property type="project" value="InterPro"/>
</dbReference>
<dbReference type="Pfam" id="PF00534">
    <property type="entry name" value="Glycos_transf_1"/>
    <property type="match status" value="1"/>
</dbReference>
<reference evidence="3 4" key="1">
    <citation type="submission" date="2019-04" db="EMBL/GenBank/DDBJ databases">
        <title>Cohnella sp. nov., isolated from soil.</title>
        <authorList>
            <person name="Kim W."/>
        </authorList>
    </citation>
    <scope>NUCLEOTIDE SEQUENCE [LARGE SCALE GENOMIC DNA]</scope>
    <source>
        <strain evidence="3 4">CAU 1483</strain>
    </source>
</reference>